<keyword evidence="2" id="KW-1185">Reference proteome</keyword>
<reference evidence="1 2" key="1">
    <citation type="submission" date="2023-03" db="EMBL/GenBank/DDBJ databases">
        <title>Paludisphaera mucosa sp. nov. a novel planctomycete from northern fen.</title>
        <authorList>
            <person name="Ivanova A."/>
        </authorList>
    </citation>
    <scope>NUCLEOTIDE SEQUENCE [LARGE SCALE GENOMIC DNA]</scope>
    <source>
        <strain evidence="1 2">Pla2</strain>
    </source>
</reference>
<gene>
    <name evidence="1" type="ORF">PZE19_32500</name>
</gene>
<comment type="caution">
    <text evidence="1">The sequence shown here is derived from an EMBL/GenBank/DDBJ whole genome shotgun (WGS) entry which is preliminary data.</text>
</comment>
<dbReference type="EMBL" id="JARRAG010000008">
    <property type="protein sequence ID" value="MDG3008511.1"/>
    <property type="molecule type" value="Genomic_DNA"/>
</dbReference>
<evidence type="ECO:0000313" key="1">
    <source>
        <dbReference type="EMBL" id="MDG3008511.1"/>
    </source>
</evidence>
<organism evidence="1 2">
    <name type="scientific">Paludisphaera mucosa</name>
    <dbReference type="NCBI Taxonomy" id="3030827"/>
    <lineage>
        <taxon>Bacteria</taxon>
        <taxon>Pseudomonadati</taxon>
        <taxon>Planctomycetota</taxon>
        <taxon>Planctomycetia</taxon>
        <taxon>Isosphaerales</taxon>
        <taxon>Isosphaeraceae</taxon>
        <taxon>Paludisphaera</taxon>
    </lineage>
</organism>
<evidence type="ECO:0000313" key="2">
    <source>
        <dbReference type="Proteomes" id="UP001216907"/>
    </source>
</evidence>
<name>A0ABT6FLQ2_9BACT</name>
<sequence length="147" mass="15635">MRQSNPSPADVKPLTAAAIVDRLVEIRDELANGVKPAFVVPSIWSLIGDIERTADAATEAAMDAMRDRLAATVPPVAGGSPIADEWPAEFDPELDGVFWITEAVPVEVLAASEPFGDSDTQWGERLAAAVDAANRWSEIDAMIAFGC</sequence>
<protein>
    <submittedName>
        <fullName evidence="1">Uncharacterized protein</fullName>
    </submittedName>
</protein>
<dbReference type="Proteomes" id="UP001216907">
    <property type="component" value="Unassembled WGS sequence"/>
</dbReference>
<proteinExistence type="predicted"/>
<dbReference type="RefSeq" id="WP_277864830.1">
    <property type="nucleotide sequence ID" value="NZ_JARRAG010000008.1"/>
</dbReference>
<accession>A0ABT6FLQ2</accession>